<dbReference type="GO" id="GO:0032259">
    <property type="term" value="P:methylation"/>
    <property type="evidence" value="ECO:0007669"/>
    <property type="project" value="UniProtKB-KW"/>
</dbReference>
<reference evidence="2" key="1">
    <citation type="submission" date="2006-05" db="EMBL/GenBank/DDBJ databases">
        <title>Annotation of the draft genome assembly of Desulfuromonas acetoxidans DSM 684.</title>
        <authorList>
            <consortium name="US DOE Joint Genome Institute (JGI-ORNL)"/>
            <person name="Larimer F."/>
            <person name="Land M."/>
            <person name="Hauser L."/>
        </authorList>
    </citation>
    <scope>NUCLEOTIDE SEQUENCE [LARGE SCALE GENOMIC DNA]</scope>
    <source>
        <strain evidence="2">DSM 684</strain>
    </source>
</reference>
<dbReference type="GO" id="GO:0008168">
    <property type="term" value="F:methyltransferase activity"/>
    <property type="evidence" value="ECO:0007669"/>
    <property type="project" value="UniProtKB-KW"/>
</dbReference>
<dbReference type="AlphaFoldDB" id="Q1K0D2"/>
<gene>
    <name evidence="2" type="ORF">Dace_2309</name>
</gene>
<dbReference type="SUPFAM" id="SSF56524">
    <property type="entry name" value="Oxidoreductase molybdopterin-binding domain"/>
    <property type="match status" value="2"/>
</dbReference>
<evidence type="ECO:0000313" key="2">
    <source>
        <dbReference type="EMBL" id="EAT16009.1"/>
    </source>
</evidence>
<sequence length="362" mass="39745">MNKTLFTTLGLLAALLLYVFINPHTSPTPVAAEPVSPAPAPAPTRPKVQPEPMLTITGCVNHPLQLSLSDLQRMESTEIKMNEVTSDGSFHGVFNYRAVPLQTLLNMAGLEQKDSTFKKLVDATIVLTDKQGKKAVLSWGEIYYSNPAEVTLAYQVAPIYPVKRNCQKCHDPEDYRFAMEQLGRDVPLPKLLVTGDFYTDRLLEGIVTIEVMDVRPNIAVDRQAALRSERIEISGDLSRPLTLNDLSGYPTIDINKKIVGVGRGYHGLHSFRGTSLSNVLTAAGITPTIDQVVIAWAPDGYRATFSMGELYLSEAGRNIILADIKDNAAFDTGGKMRIIVGPDHTDDRDVQAVTNIEVINLQ</sequence>
<accession>Q1K0D2</accession>
<dbReference type="EMBL" id="AAEW02000007">
    <property type="protein sequence ID" value="EAT16009.1"/>
    <property type="molecule type" value="Genomic_DNA"/>
</dbReference>
<feature type="region of interest" description="Disordered" evidence="1">
    <location>
        <begin position="29"/>
        <end position="48"/>
    </location>
</feature>
<dbReference type="OrthoDB" id="9804789at2"/>
<dbReference type="Gene3D" id="3.90.420.10">
    <property type="entry name" value="Oxidoreductase, molybdopterin-binding domain"/>
    <property type="match status" value="1"/>
</dbReference>
<proteinExistence type="predicted"/>
<name>Q1K0D2_DESA6</name>
<reference evidence="2" key="2">
    <citation type="submission" date="2006-05" db="EMBL/GenBank/DDBJ databases">
        <title>Sequencing of the draft genome and assembly of Desulfuromonas acetoxidans DSM 684.</title>
        <authorList>
            <consortium name="US DOE Joint Genome Institute (JGI-PGF)"/>
            <person name="Copeland A."/>
            <person name="Lucas S."/>
            <person name="Lapidus A."/>
            <person name="Barry K."/>
            <person name="Detter J.C."/>
            <person name="Glavina del Rio T."/>
            <person name="Hammon N."/>
            <person name="Israni S."/>
            <person name="Dalin E."/>
            <person name="Tice H."/>
            <person name="Bruce D."/>
            <person name="Pitluck S."/>
            <person name="Richardson P."/>
        </authorList>
    </citation>
    <scope>NUCLEOTIDE SEQUENCE [LARGE SCALE GENOMIC DNA]</scope>
    <source>
        <strain evidence="2">DSM 684</strain>
    </source>
</reference>
<evidence type="ECO:0000313" key="3">
    <source>
        <dbReference type="Proteomes" id="UP000005695"/>
    </source>
</evidence>
<dbReference type="InterPro" id="IPR036374">
    <property type="entry name" value="OxRdtase_Mopterin-bd_sf"/>
</dbReference>
<comment type="caution">
    <text evidence="2">The sequence shown here is derived from an EMBL/GenBank/DDBJ whole genome shotgun (WGS) entry which is preliminary data.</text>
</comment>
<keyword evidence="3" id="KW-1185">Reference proteome</keyword>
<protein>
    <submittedName>
        <fullName evidence="2">Precorrin-4 methylase-like</fullName>
    </submittedName>
</protein>
<dbReference type="RefSeq" id="WP_005999878.1">
    <property type="nucleotide sequence ID" value="NZ_AAEW02000007.1"/>
</dbReference>
<dbReference type="Proteomes" id="UP000005695">
    <property type="component" value="Unassembled WGS sequence"/>
</dbReference>
<evidence type="ECO:0000256" key="1">
    <source>
        <dbReference type="SAM" id="MobiDB-lite"/>
    </source>
</evidence>
<organism evidence="2 3">
    <name type="scientific">Desulfuromonas acetoxidans (strain DSM 684 / 11070)</name>
    <dbReference type="NCBI Taxonomy" id="281689"/>
    <lineage>
        <taxon>Bacteria</taxon>
        <taxon>Pseudomonadati</taxon>
        <taxon>Thermodesulfobacteriota</taxon>
        <taxon>Desulfuromonadia</taxon>
        <taxon>Desulfuromonadales</taxon>
        <taxon>Desulfuromonadaceae</taxon>
        <taxon>Desulfuromonas</taxon>
    </lineage>
</organism>